<reference evidence="1 2" key="1">
    <citation type="journal article" date="2020" name="ISME J.">
        <title>Comparative genomics reveals insights into cyanobacterial evolution and habitat adaptation.</title>
        <authorList>
            <person name="Chen M.Y."/>
            <person name="Teng W.K."/>
            <person name="Zhao L."/>
            <person name="Hu C.X."/>
            <person name="Zhou Y.K."/>
            <person name="Han B.P."/>
            <person name="Song L.R."/>
            <person name="Shu W.S."/>
        </authorList>
    </citation>
    <scope>NUCLEOTIDE SEQUENCE [LARGE SCALE GENOMIC DNA]</scope>
    <source>
        <strain evidence="1 2">FACHB-288</strain>
    </source>
</reference>
<dbReference type="PANTHER" id="PTHR10887">
    <property type="entry name" value="DNA2/NAM7 HELICASE FAMILY"/>
    <property type="match status" value="1"/>
</dbReference>
<dbReference type="SUPFAM" id="SSF52540">
    <property type="entry name" value="P-loop containing nucleoside triphosphate hydrolases"/>
    <property type="match status" value="1"/>
</dbReference>
<proteinExistence type="predicted"/>
<dbReference type="InterPro" id="IPR027417">
    <property type="entry name" value="P-loop_NTPase"/>
</dbReference>
<accession>A0ABR8ABX5</accession>
<keyword evidence="2" id="KW-1185">Reference proteome</keyword>
<dbReference type="Proteomes" id="UP000658514">
    <property type="component" value="Unassembled WGS sequence"/>
</dbReference>
<evidence type="ECO:0000313" key="2">
    <source>
        <dbReference type="Proteomes" id="UP000658514"/>
    </source>
</evidence>
<comment type="caution">
    <text evidence="1">The sequence shown here is derived from an EMBL/GenBank/DDBJ whole genome shotgun (WGS) entry which is preliminary data.</text>
</comment>
<sequence length="526" mass="60766">MNEREFWGELQQLIYQSNQTPEIAQAQWERLVQLHNYPTLPTQLIIQTICHGAVYLKERSQLNFPAINSNIPLSANQTLALEMALSNSAIALIVGSPATGKTRIAQTLAHTAINFSKRILLLTHHHSTLNAYRNLPGYPFWLNQQQDYQSWVIEQLYSQHLSQPQMDYLPLHLLPDRELVKLRTTAKLENWLPIIKNTPQAQLTEQLQPEFPDLTNDRVKLLAYRLKQLEPLLQQQLKLSQLYANLSLQGVTELVSQISESPQIPIVGTVAEFMQIQHQSLWHNNFDLVIVEEAEYLSRIELILLSGLANKLILFGNIKTKNHRSSNAGKSFFSRFTQSFHYLNQHLLPSYRYQLTEQYRIHPEIFKIVEPVICDRWIHTKYSRQYYHIPQLTNRLIWQDVPNQKAGEKIIQFIQTLNSQLSSQIGIVTFCTQARDWLTANSPTDFTELFIGTVGEWAGIERAIVIINFPESLENLTSSDINIALSRGQDYLILFGDFDFWRQLGSPLRTLLSQPELYKERGVVLS</sequence>
<evidence type="ECO:0000313" key="1">
    <source>
        <dbReference type="EMBL" id="MBD2196526.1"/>
    </source>
</evidence>
<organism evidence="1 2">
    <name type="scientific">Calothrix parietina FACHB-288</name>
    <dbReference type="NCBI Taxonomy" id="2692896"/>
    <lineage>
        <taxon>Bacteria</taxon>
        <taxon>Bacillati</taxon>
        <taxon>Cyanobacteriota</taxon>
        <taxon>Cyanophyceae</taxon>
        <taxon>Nostocales</taxon>
        <taxon>Calotrichaceae</taxon>
        <taxon>Calothrix</taxon>
    </lineage>
</organism>
<dbReference type="InterPro" id="IPR045055">
    <property type="entry name" value="DNA2/NAM7-like"/>
</dbReference>
<name>A0ABR8ABX5_9CYAN</name>
<dbReference type="PANTHER" id="PTHR10887:SF495">
    <property type="entry name" value="HELICASE SENATAXIN ISOFORM X1-RELATED"/>
    <property type="match status" value="1"/>
</dbReference>
<protein>
    <recommendedName>
        <fullName evidence="3">DNA2/NAM7 helicase-like C-terminal domain-containing protein</fullName>
    </recommendedName>
</protein>
<evidence type="ECO:0008006" key="3">
    <source>
        <dbReference type="Google" id="ProtNLM"/>
    </source>
</evidence>
<dbReference type="RefSeq" id="WP_190547186.1">
    <property type="nucleotide sequence ID" value="NZ_CAWPNO010000050.1"/>
</dbReference>
<dbReference type="Gene3D" id="3.40.50.300">
    <property type="entry name" value="P-loop containing nucleotide triphosphate hydrolases"/>
    <property type="match status" value="2"/>
</dbReference>
<gene>
    <name evidence="1" type="ORF">H6G24_13620</name>
</gene>
<dbReference type="EMBL" id="JACJQH010000019">
    <property type="protein sequence ID" value="MBD2196526.1"/>
    <property type="molecule type" value="Genomic_DNA"/>
</dbReference>